<protein>
    <submittedName>
        <fullName evidence="2">Quinol monooxygenase YgiN</fullName>
    </submittedName>
</protein>
<keyword evidence="3" id="KW-1185">Reference proteome</keyword>
<evidence type="ECO:0000259" key="1">
    <source>
        <dbReference type="PROSITE" id="PS51725"/>
    </source>
</evidence>
<dbReference type="Gene3D" id="3.30.70.100">
    <property type="match status" value="1"/>
</dbReference>
<dbReference type="AlphaFoldDB" id="A0A938XZB3"/>
<keyword evidence="2" id="KW-0503">Monooxygenase</keyword>
<dbReference type="PANTHER" id="PTHR33336:SF3">
    <property type="entry name" value="ABM DOMAIN-CONTAINING PROTEIN"/>
    <property type="match status" value="1"/>
</dbReference>
<reference evidence="2" key="1">
    <citation type="submission" date="2021-01" db="EMBL/GenBank/DDBJ databases">
        <title>Genomic Encyclopedia of Type Strains, Phase IV (KMG-IV): sequencing the most valuable type-strain genomes for metagenomic binning, comparative biology and taxonomic classification.</title>
        <authorList>
            <person name="Goeker M."/>
        </authorList>
    </citation>
    <scope>NUCLEOTIDE SEQUENCE</scope>
    <source>
        <strain evidence="2">DSM 25523</strain>
    </source>
</reference>
<feature type="domain" description="ABM" evidence="1">
    <location>
        <begin position="4"/>
        <end position="92"/>
    </location>
</feature>
<dbReference type="InterPro" id="IPR050744">
    <property type="entry name" value="AI-2_Isomerase_LsrG"/>
</dbReference>
<proteinExistence type="predicted"/>
<gene>
    <name evidence="2" type="ORF">JOD01_001972</name>
</gene>
<keyword evidence="2" id="KW-0560">Oxidoreductase</keyword>
<dbReference type="EMBL" id="JAFBEB010000005">
    <property type="protein sequence ID" value="MBM7590368.1"/>
    <property type="molecule type" value="Genomic_DNA"/>
</dbReference>
<evidence type="ECO:0000313" key="2">
    <source>
        <dbReference type="EMBL" id="MBM7590368.1"/>
    </source>
</evidence>
<comment type="caution">
    <text evidence="2">The sequence shown here is derived from an EMBL/GenBank/DDBJ whole genome shotgun (WGS) entry which is preliminary data.</text>
</comment>
<evidence type="ECO:0000313" key="3">
    <source>
        <dbReference type="Proteomes" id="UP000717624"/>
    </source>
</evidence>
<dbReference type="Pfam" id="PF03992">
    <property type="entry name" value="ABM"/>
    <property type="match status" value="1"/>
</dbReference>
<dbReference type="InterPro" id="IPR011008">
    <property type="entry name" value="Dimeric_a/b-barrel"/>
</dbReference>
<name>A0A938XZB3_9BACL</name>
<accession>A0A938XZB3</accession>
<sequence>MSTITVTAVLRAKAGKEQQLREELLKVVPLSRKEAGCIEYNLHQSLEDQRVFLFYETWKDEEALKSHAETEHYQQYRQNTEPLLESREVYRVRKLEL</sequence>
<organism evidence="2 3">
    <name type="scientific">Brevibacillus fulvus</name>
    <dbReference type="NCBI Taxonomy" id="1125967"/>
    <lineage>
        <taxon>Bacteria</taxon>
        <taxon>Bacillati</taxon>
        <taxon>Bacillota</taxon>
        <taxon>Bacilli</taxon>
        <taxon>Bacillales</taxon>
        <taxon>Paenibacillaceae</taxon>
        <taxon>Brevibacillus</taxon>
    </lineage>
</organism>
<dbReference type="GO" id="GO:0004497">
    <property type="term" value="F:monooxygenase activity"/>
    <property type="evidence" value="ECO:0007669"/>
    <property type="project" value="UniProtKB-KW"/>
</dbReference>
<dbReference type="PROSITE" id="PS51725">
    <property type="entry name" value="ABM"/>
    <property type="match status" value="1"/>
</dbReference>
<dbReference type="InterPro" id="IPR007138">
    <property type="entry name" value="ABM_dom"/>
</dbReference>
<dbReference type="SUPFAM" id="SSF54909">
    <property type="entry name" value="Dimeric alpha+beta barrel"/>
    <property type="match status" value="1"/>
</dbReference>
<dbReference type="RefSeq" id="WP_204518114.1">
    <property type="nucleotide sequence ID" value="NZ_BAABIN010000020.1"/>
</dbReference>
<dbReference type="PANTHER" id="PTHR33336">
    <property type="entry name" value="QUINOL MONOOXYGENASE YGIN-RELATED"/>
    <property type="match status" value="1"/>
</dbReference>
<dbReference type="Proteomes" id="UP000717624">
    <property type="component" value="Unassembled WGS sequence"/>
</dbReference>